<dbReference type="OrthoDB" id="7130006at2759"/>
<dbReference type="Proteomes" id="UP000323067">
    <property type="component" value="Chromosome iv"/>
</dbReference>
<keyword evidence="2 4" id="KW-0378">Hydrolase</keyword>
<dbReference type="Gene3D" id="3.40.50.1820">
    <property type="entry name" value="alpha/beta hydrolase"/>
    <property type="match status" value="1"/>
</dbReference>
<name>A0A2H4S8G5_CORMI</name>
<dbReference type="Pfam" id="PF06441">
    <property type="entry name" value="EHN"/>
    <property type="match status" value="1"/>
</dbReference>
<evidence type="ECO:0000256" key="2">
    <source>
        <dbReference type="ARBA" id="ARBA00022801"/>
    </source>
</evidence>
<dbReference type="AlphaFoldDB" id="A0A2H4S8G5"/>
<dbReference type="VEuPathDB" id="FungiDB:CCM_05222"/>
<dbReference type="PANTHER" id="PTHR21661:SF39">
    <property type="entry name" value="HYDROLASE, PUTATIVE (AFU_ORTHOLOGUE AFUA_3G08960)-RELATED"/>
    <property type="match status" value="1"/>
</dbReference>
<evidence type="ECO:0000256" key="1">
    <source>
        <dbReference type="ARBA" id="ARBA00010088"/>
    </source>
</evidence>
<sequence>MSDYSKLPAAATLAVRPFTARAPEEKVQHFQQLLALSPIGPAVFENTHNGRAYGITRDWLQDAKEAWLRDFDWRRCEARINSFPNFQATVEDTDGNTLDVHFMGLFSERADAIPIAFLHGWPSSCVSFMDILDLLREKYAARDLPYHVIVPSLPGYAYSSGPPMDKEFGLVQAAGAVDSLMIGLGFKDGYLVQGGDLGSFLSRILALTSDSCKGMHVNMMTIPGGEEPGDELEKAALEKAKEAVDTGMAFALEQGTRPATIGLTLSASPLALLSWIGEKMLAWTDQDPPLEKILETATLYWMTDTISRSFWHNRAMAGDGEEPKMARLSVVTSMSMIKLPFVHKPTGYSLFAHEIVPVPRSWAAKTCNLVFFKHHEAGGHFAASQKSHSHDRMIADNIQAMEQPLALLEDVESFAKVAWGRTWHWDSEDANQIAFHENGTGKLICRTELNVWIAAEFDWQPHGQQVFSRMVDTAKHDSSPVNLQAKVDMTLTQRRIPKIGNADMSKYNINESLLVQAAFEPKTYTMTLEKGTFLSPCDAQFPEYLTEHTPRFQLRLTFDTSPYPPRCEWQNPQEGPDAIKFWEWKQFCGRNHV</sequence>
<dbReference type="GO" id="GO:0097176">
    <property type="term" value="P:epoxide metabolic process"/>
    <property type="evidence" value="ECO:0007669"/>
    <property type="project" value="TreeGrafter"/>
</dbReference>
<dbReference type="EMBL" id="CP023322">
    <property type="protein sequence ID" value="ATY59399.1"/>
    <property type="molecule type" value="Genomic_DNA"/>
</dbReference>
<evidence type="ECO:0000313" key="5">
    <source>
        <dbReference type="Proteomes" id="UP000323067"/>
    </source>
</evidence>
<protein>
    <submittedName>
        <fullName evidence="4">Epoxide hydrolase</fullName>
    </submittedName>
</protein>
<dbReference type="SUPFAM" id="SSF53474">
    <property type="entry name" value="alpha/beta-Hydrolases"/>
    <property type="match status" value="1"/>
</dbReference>
<gene>
    <name evidence="4" type="ORF">A9K55_002592</name>
</gene>
<evidence type="ECO:0000259" key="3">
    <source>
        <dbReference type="Pfam" id="PF06441"/>
    </source>
</evidence>
<dbReference type="InterPro" id="IPR029058">
    <property type="entry name" value="AB_hydrolase_fold"/>
</dbReference>
<dbReference type="GO" id="GO:0004301">
    <property type="term" value="F:epoxide hydrolase activity"/>
    <property type="evidence" value="ECO:0007669"/>
    <property type="project" value="TreeGrafter"/>
</dbReference>
<dbReference type="InterPro" id="IPR000639">
    <property type="entry name" value="Epox_hydrolase-like"/>
</dbReference>
<dbReference type="InterPro" id="IPR010497">
    <property type="entry name" value="Epoxide_hydro_N"/>
</dbReference>
<proteinExistence type="inferred from homology"/>
<feature type="domain" description="Epoxide hydrolase N-terminal" evidence="3">
    <location>
        <begin position="15"/>
        <end position="128"/>
    </location>
</feature>
<dbReference type="PRINTS" id="PR00412">
    <property type="entry name" value="EPOXHYDRLASE"/>
</dbReference>
<accession>A0A2H4S8G5</accession>
<evidence type="ECO:0000313" key="4">
    <source>
        <dbReference type="EMBL" id="ATY59399.1"/>
    </source>
</evidence>
<organism evidence="4 5">
    <name type="scientific">Cordyceps militaris</name>
    <name type="common">Caterpillar fungus</name>
    <name type="synonym">Clavaria militaris</name>
    <dbReference type="NCBI Taxonomy" id="73501"/>
    <lineage>
        <taxon>Eukaryota</taxon>
        <taxon>Fungi</taxon>
        <taxon>Dikarya</taxon>
        <taxon>Ascomycota</taxon>
        <taxon>Pezizomycotina</taxon>
        <taxon>Sordariomycetes</taxon>
        <taxon>Hypocreomycetidae</taxon>
        <taxon>Hypocreales</taxon>
        <taxon>Cordycipitaceae</taxon>
        <taxon>Cordyceps</taxon>
    </lineage>
</organism>
<dbReference type="VEuPathDB" id="FungiDB:A9K55_002592"/>
<dbReference type="PANTHER" id="PTHR21661">
    <property type="entry name" value="EPOXIDE HYDROLASE 1-RELATED"/>
    <property type="match status" value="1"/>
</dbReference>
<comment type="similarity">
    <text evidence="1">Belongs to the peptidase S33 family.</text>
</comment>
<reference evidence="4 5" key="1">
    <citation type="journal article" date="2017" name="BMC Genomics">
        <title>Chromosome level assembly and secondary metabolite potential of the parasitic fungus Cordyceps militaris.</title>
        <authorList>
            <person name="Kramer G.J."/>
            <person name="Nodwell J.R."/>
        </authorList>
    </citation>
    <scope>NUCLEOTIDE SEQUENCE [LARGE SCALE GENOMIC DNA]</scope>
    <source>
        <strain evidence="4 5">ATCC 34164</strain>
    </source>
</reference>